<dbReference type="EMBL" id="MN740210">
    <property type="protein sequence ID" value="QHT93830.1"/>
    <property type="molecule type" value="Genomic_DNA"/>
</dbReference>
<dbReference type="AlphaFoldDB" id="A0A6C0IML2"/>
<dbReference type="PANTHER" id="PTHR45672">
    <property type="entry name" value="PROTEIN DISULFIDE-ISOMERASE C17H9.14C-RELATED"/>
    <property type="match status" value="1"/>
</dbReference>
<proteinExistence type="inferred from homology"/>
<dbReference type="InterPro" id="IPR036249">
    <property type="entry name" value="Thioredoxin-like_sf"/>
</dbReference>
<dbReference type="Gene3D" id="3.40.30.10">
    <property type="entry name" value="Glutaredoxin"/>
    <property type="match status" value="1"/>
</dbReference>
<evidence type="ECO:0000256" key="1">
    <source>
        <dbReference type="ARBA" id="ARBA00006347"/>
    </source>
</evidence>
<dbReference type="GO" id="GO:0005783">
    <property type="term" value="C:endoplasmic reticulum"/>
    <property type="evidence" value="ECO:0007669"/>
    <property type="project" value="TreeGrafter"/>
</dbReference>
<sequence>MEFIQGLLNDKKKKIIFAFVFVILIVAGVFLYKYINSHKTSSSQYEENNEIVSSSSESQGGSKSATLYFFYTTWCPYSLAAIPEWEKIVDKYSENSVNGFNINFIDVDCTKETVEIENMINKYNVEGYPTIKMIKDDQVIEFDAKAKFENIEQFLVTVL</sequence>
<dbReference type="GO" id="GO:0006457">
    <property type="term" value="P:protein folding"/>
    <property type="evidence" value="ECO:0007669"/>
    <property type="project" value="TreeGrafter"/>
</dbReference>
<dbReference type="PANTHER" id="PTHR45672:SF3">
    <property type="entry name" value="THIOREDOXIN DOMAIN-CONTAINING PROTEIN 5"/>
    <property type="match status" value="1"/>
</dbReference>
<dbReference type="PROSITE" id="PS51352">
    <property type="entry name" value="THIOREDOXIN_2"/>
    <property type="match status" value="1"/>
</dbReference>
<reference evidence="5" key="1">
    <citation type="journal article" date="2020" name="Nature">
        <title>Giant virus diversity and host interactions through global metagenomics.</title>
        <authorList>
            <person name="Schulz F."/>
            <person name="Roux S."/>
            <person name="Paez-Espino D."/>
            <person name="Jungbluth S."/>
            <person name="Walsh D.A."/>
            <person name="Denef V.J."/>
            <person name="McMahon K.D."/>
            <person name="Konstantinidis K.T."/>
            <person name="Eloe-Fadrosh E.A."/>
            <person name="Kyrpides N.C."/>
            <person name="Woyke T."/>
        </authorList>
    </citation>
    <scope>NUCLEOTIDE SEQUENCE</scope>
    <source>
        <strain evidence="5">GVMAG-M-3300024258-14</strain>
    </source>
</reference>
<comment type="similarity">
    <text evidence="1">Belongs to the protein disulfide isomerase family.</text>
</comment>
<evidence type="ECO:0000313" key="5">
    <source>
        <dbReference type="EMBL" id="QHT93830.1"/>
    </source>
</evidence>
<dbReference type="Pfam" id="PF00085">
    <property type="entry name" value="Thioredoxin"/>
    <property type="match status" value="1"/>
</dbReference>
<keyword evidence="3" id="KW-1133">Transmembrane helix</keyword>
<dbReference type="InterPro" id="IPR013766">
    <property type="entry name" value="Thioredoxin_domain"/>
</dbReference>
<dbReference type="SUPFAM" id="SSF52833">
    <property type="entry name" value="Thioredoxin-like"/>
    <property type="match status" value="1"/>
</dbReference>
<evidence type="ECO:0000256" key="3">
    <source>
        <dbReference type="SAM" id="Phobius"/>
    </source>
</evidence>
<evidence type="ECO:0000259" key="4">
    <source>
        <dbReference type="PROSITE" id="PS51352"/>
    </source>
</evidence>
<protein>
    <recommendedName>
        <fullName evidence="4">Thioredoxin domain-containing protein</fullName>
    </recommendedName>
</protein>
<evidence type="ECO:0000256" key="2">
    <source>
        <dbReference type="ARBA" id="ARBA00022729"/>
    </source>
</evidence>
<feature type="domain" description="Thioredoxin" evidence="4">
    <location>
        <begin position="33"/>
        <end position="159"/>
    </location>
</feature>
<dbReference type="InterPro" id="IPR051063">
    <property type="entry name" value="PDI"/>
</dbReference>
<keyword evidence="2" id="KW-0732">Signal</keyword>
<accession>A0A6C0IML2</accession>
<dbReference type="GO" id="GO:0003756">
    <property type="term" value="F:protein disulfide isomerase activity"/>
    <property type="evidence" value="ECO:0007669"/>
    <property type="project" value="TreeGrafter"/>
</dbReference>
<name>A0A6C0IML2_9ZZZZ</name>
<keyword evidence="3" id="KW-0812">Transmembrane</keyword>
<organism evidence="5">
    <name type="scientific">viral metagenome</name>
    <dbReference type="NCBI Taxonomy" id="1070528"/>
    <lineage>
        <taxon>unclassified sequences</taxon>
        <taxon>metagenomes</taxon>
        <taxon>organismal metagenomes</taxon>
    </lineage>
</organism>
<dbReference type="CDD" id="cd02961">
    <property type="entry name" value="PDI_a_family"/>
    <property type="match status" value="1"/>
</dbReference>
<keyword evidence="3" id="KW-0472">Membrane</keyword>
<feature type="transmembrane region" description="Helical" evidence="3">
    <location>
        <begin position="15"/>
        <end position="35"/>
    </location>
</feature>